<name>A0A0B0NL11_GOSAR</name>
<sequence length="26" mass="3161">MRLIWNCIDQEQKKSDLDRGKIEIVE</sequence>
<reference evidence="2" key="1">
    <citation type="submission" date="2014-09" db="EMBL/GenBank/DDBJ databases">
        <authorList>
            <person name="Mudge J."/>
            <person name="Ramaraj T."/>
            <person name="Lindquist I.E."/>
            <person name="Bharti A.K."/>
            <person name="Sundararajan A."/>
            <person name="Cameron C.T."/>
            <person name="Woodward J.E."/>
            <person name="May G.D."/>
            <person name="Brubaker C."/>
            <person name="Broadhvest J."/>
            <person name="Wilkins T.A."/>
        </authorList>
    </citation>
    <scope>NUCLEOTIDE SEQUENCE</scope>
    <source>
        <strain evidence="2">cv. AKA8401</strain>
    </source>
</reference>
<proteinExistence type="predicted"/>
<dbReference type="AlphaFoldDB" id="A0A0B0NL11"/>
<accession>A0A0B0NL11</accession>
<protein>
    <submittedName>
        <fullName evidence="1">Uncharacterized protein</fullName>
    </submittedName>
</protein>
<gene>
    <name evidence="1" type="ORF">F383_18607</name>
</gene>
<evidence type="ECO:0000313" key="2">
    <source>
        <dbReference type="Proteomes" id="UP000032142"/>
    </source>
</evidence>
<organism evidence="1 2">
    <name type="scientific">Gossypium arboreum</name>
    <name type="common">Tree cotton</name>
    <name type="synonym">Gossypium nanking</name>
    <dbReference type="NCBI Taxonomy" id="29729"/>
    <lineage>
        <taxon>Eukaryota</taxon>
        <taxon>Viridiplantae</taxon>
        <taxon>Streptophyta</taxon>
        <taxon>Embryophyta</taxon>
        <taxon>Tracheophyta</taxon>
        <taxon>Spermatophyta</taxon>
        <taxon>Magnoliopsida</taxon>
        <taxon>eudicotyledons</taxon>
        <taxon>Gunneridae</taxon>
        <taxon>Pentapetalae</taxon>
        <taxon>rosids</taxon>
        <taxon>malvids</taxon>
        <taxon>Malvales</taxon>
        <taxon>Malvaceae</taxon>
        <taxon>Malvoideae</taxon>
        <taxon>Gossypium</taxon>
    </lineage>
</organism>
<dbReference type="Proteomes" id="UP000032142">
    <property type="component" value="Unassembled WGS sequence"/>
</dbReference>
<keyword evidence="2" id="KW-1185">Reference proteome</keyword>
<dbReference type="EMBL" id="KN403268">
    <property type="protein sequence ID" value="KHG15233.1"/>
    <property type="molecule type" value="Genomic_DNA"/>
</dbReference>
<evidence type="ECO:0000313" key="1">
    <source>
        <dbReference type="EMBL" id="KHG15233.1"/>
    </source>
</evidence>